<evidence type="ECO:0000259" key="1">
    <source>
        <dbReference type="PROSITE" id="PS50994"/>
    </source>
</evidence>
<dbReference type="SUPFAM" id="SSF53098">
    <property type="entry name" value="Ribonuclease H-like"/>
    <property type="match status" value="1"/>
</dbReference>
<dbReference type="PANTHER" id="PTHR46889:SF5">
    <property type="entry name" value="INTEGRASE PROTEIN"/>
    <property type="match status" value="1"/>
</dbReference>
<accession>A0A4R0M6A9</accession>
<dbReference type="InterPro" id="IPR001584">
    <property type="entry name" value="Integrase_cat-core"/>
</dbReference>
<evidence type="ECO:0000313" key="3">
    <source>
        <dbReference type="Proteomes" id="UP000291117"/>
    </source>
</evidence>
<dbReference type="PROSITE" id="PS50994">
    <property type="entry name" value="INTEGRASE"/>
    <property type="match status" value="1"/>
</dbReference>
<dbReference type="Gene3D" id="3.30.420.10">
    <property type="entry name" value="Ribonuclease H-like superfamily/Ribonuclease H"/>
    <property type="match status" value="1"/>
</dbReference>
<dbReference type="InterPro" id="IPR048020">
    <property type="entry name" value="Transpos_IS3"/>
</dbReference>
<name>A0A4R0M6A9_9SPHI</name>
<gene>
    <name evidence="2" type="ORF">EZ444_27065</name>
</gene>
<dbReference type="InterPro" id="IPR050900">
    <property type="entry name" value="Transposase_IS3/IS150/IS904"/>
</dbReference>
<feature type="non-terminal residue" evidence="2">
    <location>
        <position position="276"/>
    </location>
</feature>
<sequence>MKQDFPKLGIKLLCRLFGKTRHAYYDHQWRVQDLGLKDEIVLQHVLDIRKKQNRIGTLKLHYMLQQPLEQHGIKIGRDYLFDLMREHGLHIRNRRRKIVTTNSRHWMQKYSNLIKGLVINGPEQVWVSDITYIQLRKQWGYLSLITDAYSKKIMGWAFRKDLSAQGCIDALGMAIADRKYPAHKLIHHSDRGSQYCSKGYVELLTGGNIAVSMTENGDPYENAIAERVNGILKAEFDLYGAQTGLRETTRKIRDNIQTYNQIRPHASCDYLTPEQA</sequence>
<dbReference type="InterPro" id="IPR036397">
    <property type="entry name" value="RNaseH_sf"/>
</dbReference>
<dbReference type="AlphaFoldDB" id="A0A4R0M6A9"/>
<dbReference type="InterPro" id="IPR012337">
    <property type="entry name" value="RNaseH-like_sf"/>
</dbReference>
<organism evidence="2 3">
    <name type="scientific">Pedobacter hiemivivus</name>
    <dbReference type="NCBI Taxonomy" id="2530454"/>
    <lineage>
        <taxon>Bacteria</taxon>
        <taxon>Pseudomonadati</taxon>
        <taxon>Bacteroidota</taxon>
        <taxon>Sphingobacteriia</taxon>
        <taxon>Sphingobacteriales</taxon>
        <taxon>Sphingobacteriaceae</taxon>
        <taxon>Pedobacter</taxon>
    </lineage>
</organism>
<keyword evidence="3" id="KW-1185">Reference proteome</keyword>
<dbReference type="Proteomes" id="UP000291117">
    <property type="component" value="Unassembled WGS sequence"/>
</dbReference>
<dbReference type="Pfam" id="PF00665">
    <property type="entry name" value="rve"/>
    <property type="match status" value="1"/>
</dbReference>
<dbReference type="OrthoDB" id="9815231at2"/>
<reference evidence="2 3" key="1">
    <citation type="submission" date="2019-02" db="EMBL/GenBank/DDBJ databases">
        <title>Pedobacter sp. RP-3-8 sp. nov., isolated from Arctic soil.</title>
        <authorList>
            <person name="Dahal R.H."/>
        </authorList>
    </citation>
    <scope>NUCLEOTIDE SEQUENCE [LARGE SCALE GENOMIC DNA]</scope>
    <source>
        <strain evidence="2 3">RP-3-8</strain>
    </source>
</reference>
<dbReference type="EMBL" id="SJSM01000059">
    <property type="protein sequence ID" value="TCC81517.1"/>
    <property type="molecule type" value="Genomic_DNA"/>
</dbReference>
<dbReference type="PANTHER" id="PTHR46889">
    <property type="entry name" value="TRANSPOSASE INSF FOR INSERTION SEQUENCE IS3B-RELATED"/>
    <property type="match status" value="1"/>
</dbReference>
<dbReference type="RefSeq" id="WP_131613010.1">
    <property type="nucleotide sequence ID" value="NZ_SJSM01000059.1"/>
</dbReference>
<dbReference type="NCBIfam" id="NF033516">
    <property type="entry name" value="transpos_IS3"/>
    <property type="match status" value="1"/>
</dbReference>
<comment type="caution">
    <text evidence="2">The sequence shown here is derived from an EMBL/GenBank/DDBJ whole genome shotgun (WGS) entry which is preliminary data.</text>
</comment>
<protein>
    <submittedName>
        <fullName evidence="2">IS3 family transposase</fullName>
    </submittedName>
</protein>
<dbReference type="GO" id="GO:0015074">
    <property type="term" value="P:DNA integration"/>
    <property type="evidence" value="ECO:0007669"/>
    <property type="project" value="InterPro"/>
</dbReference>
<feature type="domain" description="Integrase catalytic" evidence="1">
    <location>
        <begin position="118"/>
        <end position="276"/>
    </location>
</feature>
<dbReference type="GO" id="GO:0003676">
    <property type="term" value="F:nucleic acid binding"/>
    <property type="evidence" value="ECO:0007669"/>
    <property type="project" value="InterPro"/>
</dbReference>
<proteinExistence type="predicted"/>
<evidence type="ECO:0000313" key="2">
    <source>
        <dbReference type="EMBL" id="TCC81517.1"/>
    </source>
</evidence>